<dbReference type="SUPFAM" id="SSF52540">
    <property type="entry name" value="P-loop containing nucleoside triphosphate hydrolases"/>
    <property type="match status" value="1"/>
</dbReference>
<dbReference type="Gene3D" id="1.25.40.20">
    <property type="entry name" value="Ankyrin repeat-containing domain"/>
    <property type="match status" value="3"/>
</dbReference>
<dbReference type="InterPro" id="IPR002110">
    <property type="entry name" value="Ankyrin_rpt"/>
</dbReference>
<keyword evidence="1" id="KW-0677">Repeat</keyword>
<keyword evidence="7" id="KW-1185">Reference proteome</keyword>
<feature type="domain" description="GPI inositol-deacylase winged helix" evidence="4">
    <location>
        <begin position="520"/>
        <end position="606"/>
    </location>
</feature>
<sequence length="983" mass="110842">MDPLGVIASTISVIQAISSTYGAIRHLRGLPHEFDKVARNLPLARDTLGLARDHLQGLALDESSKNALQPLISNCDEKAKMLQDIFDKVKESMKDGKDGSVLDFYRTSLLRLGKAHRVENLMGDILKDLNALSTNRLFATVTQSQMAQLRDAINELSHVGSSVSDSEFESPASNTLINNDNATGYMTNISGQDHKINPGSGDFYNAHNITFDKSNGPKISRSDILQALYASPYRDRKNLNPYRVPGKCEWFVSHENFRKWRVSESSGMLWVSANPGCGKSVLARHLVDSELPTTESRTTCYFFFKDDFKDPKIATSALSCILHQLFTQRKVLFSDEIVKRFDDFKTHINSSFDELWEVLVMAAKDDNAGELVCILDAFDECDDQQRDKFVQALQKLYDSDSGAKHEFNLKFLITSRPYRNIRLNFQSVVHLEGEGEEGIVSIAREVDAYIDYRVSCIRDDLFLQPDETALLLRQLRRVPNQTYLWVYLTLNLIEKDYSIDQAKIREATYSLPQTLDDAYERILARSGKPKEAKKLLHIIVAAARPLTLAEMDIALSLRKEHRSYQNLETRPEERVRKYVTDLCGLFITITSSKIYLLHQTAKEFLVPNFEPHSTGSYNGRYTWKHSLQPSESHLVLFEICIQLLLFTVFEDKPIYAPVYVEGRPILDNLLADYSAMNWATHFRVSDIKDDTVIDSVRKICNPESMRCSNWFGIYWMLTHRTIAPRFTSLMIAAYFGLGQIVKLHLEAGDVDINSTDSKHGRSALSWASENGYDNVVKLLIRGPKLRWKTISKLSFLKGAKVDAQDAYGRTPLSYAAWNGHMAIVDRLVKQGARVNLQDKISGTPISYALVSGEYATYNRLKEATHIGSVDVISRNLLFSAAKQDNMAVVERLLENGADKEMVDNTGRGLLSYAVAGECTGVVQLLIDKGVDVNSKPNEGFTPLGWAVQMGSKPMITRLLEGGARVNDTFIRVSNPALAWWLDQ</sequence>
<dbReference type="InterPro" id="IPR054471">
    <property type="entry name" value="GPIID_WHD"/>
</dbReference>
<dbReference type="Pfam" id="PF12796">
    <property type="entry name" value="Ank_2"/>
    <property type="match status" value="2"/>
</dbReference>
<accession>A0A9W8RQR8</accession>
<evidence type="ECO:0000259" key="5">
    <source>
        <dbReference type="Pfam" id="PF24883"/>
    </source>
</evidence>
<comment type="caution">
    <text evidence="6">The sequence shown here is derived from an EMBL/GenBank/DDBJ whole genome shotgun (WGS) entry which is preliminary data.</text>
</comment>
<evidence type="ECO:0000259" key="4">
    <source>
        <dbReference type="Pfam" id="PF22939"/>
    </source>
</evidence>
<feature type="repeat" description="ANK" evidence="2">
    <location>
        <begin position="872"/>
        <end position="904"/>
    </location>
</feature>
<dbReference type="AlphaFoldDB" id="A0A9W8RQR8"/>
<dbReference type="EMBL" id="JAOQAZ010000029">
    <property type="protein sequence ID" value="KAJ4250968.1"/>
    <property type="molecule type" value="Genomic_DNA"/>
</dbReference>
<dbReference type="InterPro" id="IPR036770">
    <property type="entry name" value="Ankyrin_rpt-contain_sf"/>
</dbReference>
<dbReference type="Pfam" id="PF22939">
    <property type="entry name" value="WHD_GPIID"/>
    <property type="match status" value="1"/>
</dbReference>
<evidence type="ECO:0000259" key="3">
    <source>
        <dbReference type="Pfam" id="PF17107"/>
    </source>
</evidence>
<dbReference type="PROSITE" id="PS50088">
    <property type="entry name" value="ANK_REPEAT"/>
    <property type="match status" value="4"/>
</dbReference>
<dbReference type="InterPro" id="IPR031352">
    <property type="entry name" value="SesA"/>
</dbReference>
<dbReference type="InterPro" id="IPR027417">
    <property type="entry name" value="P-loop_NTPase"/>
</dbReference>
<dbReference type="Pfam" id="PF17107">
    <property type="entry name" value="SesA"/>
    <property type="match status" value="1"/>
</dbReference>
<reference evidence="6" key="1">
    <citation type="submission" date="2022-09" db="EMBL/GenBank/DDBJ databases">
        <title>Fusarium specimens isolated from Avocado Roots.</title>
        <authorList>
            <person name="Stajich J."/>
            <person name="Roper C."/>
            <person name="Heimlech-Rivalta G."/>
        </authorList>
    </citation>
    <scope>NUCLEOTIDE SEQUENCE</scope>
    <source>
        <strain evidence="6">CF00136</strain>
    </source>
</reference>
<gene>
    <name evidence="6" type="ORF">NW762_011618</name>
</gene>
<proteinExistence type="predicted"/>
<evidence type="ECO:0000256" key="1">
    <source>
        <dbReference type="ARBA" id="ARBA00022737"/>
    </source>
</evidence>
<dbReference type="PANTHER" id="PTHR10039">
    <property type="entry name" value="AMELOGENIN"/>
    <property type="match status" value="1"/>
</dbReference>
<feature type="repeat" description="ANK" evidence="2">
    <location>
        <begin position="905"/>
        <end position="937"/>
    </location>
</feature>
<dbReference type="PROSITE" id="PS50297">
    <property type="entry name" value="ANK_REP_REGION"/>
    <property type="match status" value="2"/>
</dbReference>
<evidence type="ECO:0000313" key="7">
    <source>
        <dbReference type="Proteomes" id="UP001152049"/>
    </source>
</evidence>
<feature type="repeat" description="ANK" evidence="2">
    <location>
        <begin position="938"/>
        <end position="966"/>
    </location>
</feature>
<feature type="domain" description="Nephrocystin 3-like N-terminal" evidence="5">
    <location>
        <begin position="246"/>
        <end position="416"/>
    </location>
</feature>
<feature type="repeat" description="ANK" evidence="2">
    <location>
        <begin position="807"/>
        <end position="839"/>
    </location>
</feature>
<feature type="domain" description="NACHT-NTPase and P-loop NTPases N-terminal" evidence="3">
    <location>
        <begin position="7"/>
        <end position="132"/>
    </location>
</feature>
<protein>
    <recommendedName>
        <fullName evidence="8">NACHT-NTPase and P-loop NTPases N-terminal domain-containing protein</fullName>
    </recommendedName>
</protein>
<dbReference type="InterPro" id="IPR056884">
    <property type="entry name" value="NPHP3-like_N"/>
</dbReference>
<evidence type="ECO:0008006" key="8">
    <source>
        <dbReference type="Google" id="ProtNLM"/>
    </source>
</evidence>
<dbReference type="SUPFAM" id="SSF48403">
    <property type="entry name" value="Ankyrin repeat"/>
    <property type="match status" value="1"/>
</dbReference>
<dbReference type="SMART" id="SM00248">
    <property type="entry name" value="ANK"/>
    <property type="match status" value="6"/>
</dbReference>
<dbReference type="OrthoDB" id="194358at2759"/>
<keyword evidence="2" id="KW-0040">ANK repeat</keyword>
<name>A0A9W8RQR8_9HYPO</name>
<evidence type="ECO:0000313" key="6">
    <source>
        <dbReference type="EMBL" id="KAJ4250968.1"/>
    </source>
</evidence>
<dbReference type="Proteomes" id="UP001152049">
    <property type="component" value="Unassembled WGS sequence"/>
</dbReference>
<organism evidence="6 7">
    <name type="scientific">Fusarium torreyae</name>
    <dbReference type="NCBI Taxonomy" id="1237075"/>
    <lineage>
        <taxon>Eukaryota</taxon>
        <taxon>Fungi</taxon>
        <taxon>Dikarya</taxon>
        <taxon>Ascomycota</taxon>
        <taxon>Pezizomycotina</taxon>
        <taxon>Sordariomycetes</taxon>
        <taxon>Hypocreomycetidae</taxon>
        <taxon>Hypocreales</taxon>
        <taxon>Nectriaceae</taxon>
        <taxon>Fusarium</taxon>
    </lineage>
</organism>
<dbReference type="PRINTS" id="PR01415">
    <property type="entry name" value="ANKYRIN"/>
</dbReference>
<evidence type="ECO:0000256" key="2">
    <source>
        <dbReference type="PROSITE-ProRule" id="PRU00023"/>
    </source>
</evidence>
<dbReference type="Pfam" id="PF24883">
    <property type="entry name" value="NPHP3_N"/>
    <property type="match status" value="1"/>
</dbReference>
<dbReference type="Gene3D" id="3.40.50.300">
    <property type="entry name" value="P-loop containing nucleotide triphosphate hydrolases"/>
    <property type="match status" value="1"/>
</dbReference>